<protein>
    <submittedName>
        <fullName evidence="1">Uncharacterized protein</fullName>
    </submittedName>
</protein>
<proteinExistence type="predicted"/>
<accession>A0ABR1RAC6</accession>
<keyword evidence="2" id="KW-1185">Reference proteome</keyword>
<evidence type="ECO:0000313" key="2">
    <source>
        <dbReference type="Proteomes" id="UP001396898"/>
    </source>
</evidence>
<comment type="caution">
    <text evidence="1">The sequence shown here is derived from an EMBL/GenBank/DDBJ whole genome shotgun (WGS) entry which is preliminary data.</text>
</comment>
<organism evidence="1 2">
    <name type="scientific">Apiospora marii</name>
    <dbReference type="NCBI Taxonomy" id="335849"/>
    <lineage>
        <taxon>Eukaryota</taxon>
        <taxon>Fungi</taxon>
        <taxon>Dikarya</taxon>
        <taxon>Ascomycota</taxon>
        <taxon>Pezizomycotina</taxon>
        <taxon>Sordariomycetes</taxon>
        <taxon>Xylariomycetidae</taxon>
        <taxon>Amphisphaeriales</taxon>
        <taxon>Apiosporaceae</taxon>
        <taxon>Apiospora</taxon>
    </lineage>
</organism>
<name>A0ABR1RAC6_9PEZI</name>
<dbReference type="Proteomes" id="UP001396898">
    <property type="component" value="Unassembled WGS sequence"/>
</dbReference>
<reference evidence="1 2" key="1">
    <citation type="submission" date="2023-01" db="EMBL/GenBank/DDBJ databases">
        <title>Analysis of 21 Apiospora genomes using comparative genomics revels a genus with tremendous synthesis potential of carbohydrate active enzymes and secondary metabolites.</title>
        <authorList>
            <person name="Sorensen T."/>
        </authorList>
    </citation>
    <scope>NUCLEOTIDE SEQUENCE [LARGE SCALE GENOMIC DNA]</scope>
    <source>
        <strain evidence="1 2">CBS 20057</strain>
    </source>
</reference>
<evidence type="ECO:0000313" key="1">
    <source>
        <dbReference type="EMBL" id="KAK8002069.1"/>
    </source>
</evidence>
<dbReference type="EMBL" id="JAQQWI010000018">
    <property type="protein sequence ID" value="KAK8002069.1"/>
    <property type="molecule type" value="Genomic_DNA"/>
</dbReference>
<gene>
    <name evidence="1" type="ORF">PG991_014291</name>
</gene>
<sequence>MGTTDEIGRAMATNTECRDEDSPTWPNLSPLSASLAAWRYPSGSESYEERNERENKLVQSIDSGHCPHQGKPGTCEPLGPTPYECVWSAEKIAHMTSGEVMIEARRRVRKWYTARYEAIRAELAADKDTSPEKADYRAQREQQAAELKKKIDAGLEMQKDEAMRRVMPILAHRWKE</sequence>